<dbReference type="PANTHER" id="PTHR40633:SF1">
    <property type="entry name" value="GPI ANCHORED SERINE-THREONINE RICH PROTEIN (AFU_ORTHOLOGUE AFUA_1G03630)"/>
    <property type="match status" value="1"/>
</dbReference>
<dbReference type="OrthoDB" id="2260257at2759"/>
<dbReference type="Proteomes" id="UP000887226">
    <property type="component" value="Unassembled WGS sequence"/>
</dbReference>
<evidence type="ECO:0000256" key="2">
    <source>
        <dbReference type="SAM" id="Phobius"/>
    </source>
</evidence>
<accession>A0A9P7ZAK7</accession>
<keyword evidence="2" id="KW-1133">Transmembrane helix</keyword>
<feature type="domain" description="Yeast cell wall synthesis Kre9/Knh1-like N-terminal" evidence="4">
    <location>
        <begin position="29"/>
        <end position="118"/>
    </location>
</feature>
<protein>
    <recommendedName>
        <fullName evidence="4">Yeast cell wall synthesis Kre9/Knh1-like N-terminal domain-containing protein</fullName>
    </recommendedName>
</protein>
<dbReference type="EMBL" id="MU253747">
    <property type="protein sequence ID" value="KAG9248524.1"/>
    <property type="molecule type" value="Genomic_DNA"/>
</dbReference>
<dbReference type="InterPro" id="IPR052982">
    <property type="entry name" value="SRP1/TIP1-like"/>
</dbReference>
<name>A0A9P7ZAK7_9HELO</name>
<feature type="transmembrane region" description="Helical" evidence="2">
    <location>
        <begin position="218"/>
        <end position="238"/>
    </location>
</feature>
<organism evidence="5 6">
    <name type="scientific">Calycina marina</name>
    <dbReference type="NCBI Taxonomy" id="1763456"/>
    <lineage>
        <taxon>Eukaryota</taxon>
        <taxon>Fungi</taxon>
        <taxon>Dikarya</taxon>
        <taxon>Ascomycota</taxon>
        <taxon>Pezizomycotina</taxon>
        <taxon>Leotiomycetes</taxon>
        <taxon>Helotiales</taxon>
        <taxon>Pezizellaceae</taxon>
        <taxon>Calycina</taxon>
    </lineage>
</organism>
<keyword evidence="2" id="KW-0472">Membrane</keyword>
<evidence type="ECO:0000313" key="5">
    <source>
        <dbReference type="EMBL" id="KAG9248524.1"/>
    </source>
</evidence>
<dbReference type="PANTHER" id="PTHR40633">
    <property type="entry name" value="MATRIX PROTEIN, PUTATIVE (AFU_ORTHOLOGUE AFUA_8G05410)-RELATED"/>
    <property type="match status" value="1"/>
</dbReference>
<reference evidence="5" key="1">
    <citation type="journal article" date="2021" name="IMA Fungus">
        <title>Genomic characterization of three marine fungi, including Emericellopsis atlantica sp. nov. with signatures of a generalist lifestyle and marine biomass degradation.</title>
        <authorList>
            <person name="Hagestad O.C."/>
            <person name="Hou L."/>
            <person name="Andersen J.H."/>
            <person name="Hansen E.H."/>
            <person name="Altermark B."/>
            <person name="Li C."/>
            <person name="Kuhnert E."/>
            <person name="Cox R.J."/>
            <person name="Crous P.W."/>
            <person name="Spatafora J.W."/>
            <person name="Lail K."/>
            <person name="Amirebrahimi M."/>
            <person name="Lipzen A."/>
            <person name="Pangilinan J."/>
            <person name="Andreopoulos W."/>
            <person name="Hayes R.D."/>
            <person name="Ng V."/>
            <person name="Grigoriev I.V."/>
            <person name="Jackson S.A."/>
            <person name="Sutton T.D.S."/>
            <person name="Dobson A.D.W."/>
            <person name="Rama T."/>
        </authorList>
    </citation>
    <scope>NUCLEOTIDE SEQUENCE</scope>
    <source>
        <strain evidence="5">TRa3180A</strain>
    </source>
</reference>
<sequence length="239" mass="24254">MQYSHLPLAVLAFASAVVNAAVFFDAIQTPSEGQVLTAGESFDLVWTPLDVTGTATLQLLHGPTNITLQAGPIVASKISNQLGKYSWTPIDLGFETYGWTITLDADATQIEYSKPFAIKGAAGTTETVQVAQGPSYTSMPSSSYSSMSLLAASSTTAPYVTSMFTTQKTPVSLAEINGTSSTMIAAVTNTPSATTGVESSPGSGSTGAPAAATSSGAAVANIVSGGVAFFGGLIMAFAL</sequence>
<dbReference type="Pfam" id="PF10342">
    <property type="entry name" value="Kre9_KNH"/>
    <property type="match status" value="1"/>
</dbReference>
<gene>
    <name evidence="5" type="ORF">BJ878DRAFT_16415</name>
</gene>
<feature type="signal peptide" evidence="3">
    <location>
        <begin position="1"/>
        <end position="20"/>
    </location>
</feature>
<dbReference type="InterPro" id="IPR018466">
    <property type="entry name" value="Kre9/Knh1-like_N"/>
</dbReference>
<evidence type="ECO:0000313" key="6">
    <source>
        <dbReference type="Proteomes" id="UP000887226"/>
    </source>
</evidence>
<keyword evidence="2" id="KW-0812">Transmembrane</keyword>
<feature type="chain" id="PRO_5040455687" description="Yeast cell wall synthesis Kre9/Knh1-like N-terminal domain-containing protein" evidence="3">
    <location>
        <begin position="21"/>
        <end position="239"/>
    </location>
</feature>
<keyword evidence="1 3" id="KW-0732">Signal</keyword>
<proteinExistence type="predicted"/>
<keyword evidence="6" id="KW-1185">Reference proteome</keyword>
<comment type="caution">
    <text evidence="5">The sequence shown here is derived from an EMBL/GenBank/DDBJ whole genome shotgun (WGS) entry which is preliminary data.</text>
</comment>
<evidence type="ECO:0000256" key="1">
    <source>
        <dbReference type="ARBA" id="ARBA00022729"/>
    </source>
</evidence>
<dbReference type="AlphaFoldDB" id="A0A9P7ZAK7"/>
<evidence type="ECO:0000259" key="4">
    <source>
        <dbReference type="Pfam" id="PF10342"/>
    </source>
</evidence>
<evidence type="ECO:0000256" key="3">
    <source>
        <dbReference type="SAM" id="SignalP"/>
    </source>
</evidence>